<sequence length="427" mass="48383">MATLSASEMEFIAEQELITIMPHFHLRDNNGMLNFIGVREIREILFSAPFYVLFTFLQGDFGPFQPGITTHVPLWLAIMLKQLNKCRIVAPAWLSVDYLTSRLEREKASTVFEELPFHYMEIASLLLKKDTLDDLSCIFFGLHLVSLSSAPDDLDQSEHVRSLVEDLQNVRQDKIRNGLAKIADDVQSGETAFVIQMNNISALEITSVREFMLGVRFAPKDADVDERGTLIRCCILYLLFFWQSLNQFYRLSQVSSGAGAYNYPFFPDARSSSVSTNDHVYHCTLNICIGTEEFLSQSQSQSQDTSESLSGSYLSLVFHRTTLCYTHCIDSVIDRRSNSSPSTSTASRIVCPLQVLTKIECGCCELVTALCSVQCANHIYIHRLRQRITLQCLSFVLCVVRHCCWNMKMCQGVILFQGWCISAKCQK</sequence>
<dbReference type="Proteomes" id="UP001163321">
    <property type="component" value="Chromosome 8"/>
</dbReference>
<name>A0ACC0VKZ6_9STRA</name>
<evidence type="ECO:0000313" key="1">
    <source>
        <dbReference type="EMBL" id="KAI9907147.1"/>
    </source>
</evidence>
<accession>A0ACC0VKZ6</accession>
<keyword evidence="2" id="KW-1185">Reference proteome</keyword>
<evidence type="ECO:0000313" key="2">
    <source>
        <dbReference type="Proteomes" id="UP001163321"/>
    </source>
</evidence>
<dbReference type="EMBL" id="CM047587">
    <property type="protein sequence ID" value="KAI9907147.1"/>
    <property type="molecule type" value="Genomic_DNA"/>
</dbReference>
<proteinExistence type="predicted"/>
<reference evidence="1 2" key="1">
    <citation type="journal article" date="2022" name="bioRxiv">
        <title>The genome of the oomycete Peronosclerospora sorghi, a cosmopolitan pathogen of maize and sorghum, is inflated with dispersed pseudogenes.</title>
        <authorList>
            <person name="Fletcher K."/>
            <person name="Martin F."/>
            <person name="Isakeit T."/>
            <person name="Cavanaugh K."/>
            <person name="Magill C."/>
            <person name="Michelmore R."/>
        </authorList>
    </citation>
    <scope>NUCLEOTIDE SEQUENCE [LARGE SCALE GENOMIC DNA]</scope>
    <source>
        <strain evidence="1">P6</strain>
    </source>
</reference>
<comment type="caution">
    <text evidence="1">The sequence shown here is derived from an EMBL/GenBank/DDBJ whole genome shotgun (WGS) entry which is preliminary data.</text>
</comment>
<protein>
    <submittedName>
        <fullName evidence="1">Uncharacterized protein</fullName>
    </submittedName>
</protein>
<gene>
    <name evidence="1" type="ORF">PsorP6_003238</name>
</gene>
<organism evidence="1 2">
    <name type="scientific">Peronosclerospora sorghi</name>
    <dbReference type="NCBI Taxonomy" id="230839"/>
    <lineage>
        <taxon>Eukaryota</taxon>
        <taxon>Sar</taxon>
        <taxon>Stramenopiles</taxon>
        <taxon>Oomycota</taxon>
        <taxon>Peronosporomycetes</taxon>
        <taxon>Peronosporales</taxon>
        <taxon>Peronosporaceae</taxon>
        <taxon>Peronosclerospora</taxon>
    </lineage>
</organism>